<dbReference type="Proteomes" id="UP000281549">
    <property type="component" value="Unassembled WGS sequence"/>
</dbReference>
<evidence type="ECO:0000256" key="11">
    <source>
        <dbReference type="ARBA" id="ARBA00023273"/>
    </source>
</evidence>
<keyword evidence="3 13" id="KW-0812">Transmembrane</keyword>
<evidence type="ECO:0000256" key="6">
    <source>
        <dbReference type="ARBA" id="ARBA00022989"/>
    </source>
</evidence>
<evidence type="ECO:0000256" key="5">
    <source>
        <dbReference type="ARBA" id="ARBA00022846"/>
    </source>
</evidence>
<evidence type="ECO:0000259" key="14">
    <source>
        <dbReference type="Pfam" id="PF22850"/>
    </source>
</evidence>
<keyword evidence="5" id="KW-0282">Flagellum</keyword>
<dbReference type="PANTHER" id="PTHR33722:SF4">
    <property type="entry name" value="CATION CHANNEL SPERM-ASSOCIATED PROTEIN SUBUNIT EPSILON-LIKE"/>
    <property type="match status" value="1"/>
</dbReference>
<comment type="subcellular location">
    <subcellularLocation>
        <location evidence="12">Cell projection</location>
        <location evidence="12">Cilium</location>
        <location evidence="12">Flagellum membrane</location>
        <topology evidence="12">Single-pass type I membrane protein</topology>
    </subcellularLocation>
</comment>
<keyword evidence="10" id="KW-0325">Glycoprotein</keyword>
<evidence type="ECO:0000256" key="9">
    <source>
        <dbReference type="ARBA" id="ARBA00023157"/>
    </source>
</evidence>
<sequence length="194" mass="21993">TISYDCDTYGNPIEAYYAETFTPKVALYDGDTFIKYIDSNFVVWEDLRRIDYSYGLNLKTAGCNRKPDNNWDSLAKILNPLTYWTNVYSKDCYSGAYSLSSSESSLPFPIMNSSNVNGLSWRGSEDGHYFFTLLVIDPDFSYCTLKTQFSVSITGVPLLVSTQFLIVLSTTLAFILVLAATYFFHPSKRKIKPL</sequence>
<keyword evidence="8 13" id="KW-0472">Membrane</keyword>
<evidence type="ECO:0000256" key="12">
    <source>
        <dbReference type="ARBA" id="ARBA00037793"/>
    </source>
</evidence>
<dbReference type="GO" id="GO:0036128">
    <property type="term" value="C:CatSper complex"/>
    <property type="evidence" value="ECO:0007669"/>
    <property type="project" value="InterPro"/>
</dbReference>
<dbReference type="PANTHER" id="PTHR33722">
    <property type="entry name" value="CATION CHANNEL SPERM-ASSOCIATED PROTEIN SUBUNIT DELTA-RELATED"/>
    <property type="match status" value="1"/>
</dbReference>
<name>A0A4P9YEA5_ROZAC</name>
<evidence type="ECO:0000313" key="15">
    <source>
        <dbReference type="EMBL" id="RKP17495.1"/>
    </source>
</evidence>
<feature type="non-terminal residue" evidence="15">
    <location>
        <position position="1"/>
    </location>
</feature>
<feature type="domain" description="CATSPERD/E C-terminal" evidence="14">
    <location>
        <begin position="2"/>
        <end position="183"/>
    </location>
</feature>
<keyword evidence="11" id="KW-0966">Cell projection</keyword>
<keyword evidence="2" id="KW-1003">Cell membrane</keyword>
<proteinExistence type="inferred from homology"/>
<evidence type="ECO:0000256" key="1">
    <source>
        <dbReference type="ARBA" id="ARBA00010246"/>
    </source>
</evidence>
<evidence type="ECO:0000256" key="7">
    <source>
        <dbReference type="ARBA" id="ARBA00023069"/>
    </source>
</evidence>
<comment type="similarity">
    <text evidence="1">Belongs to the CATSPERD family.</text>
</comment>
<keyword evidence="7" id="KW-0969">Cilium</keyword>
<accession>A0A4P9YEA5</accession>
<evidence type="ECO:0000313" key="16">
    <source>
        <dbReference type="Proteomes" id="UP000281549"/>
    </source>
</evidence>
<evidence type="ECO:0000256" key="8">
    <source>
        <dbReference type="ARBA" id="ARBA00023136"/>
    </source>
</evidence>
<evidence type="ECO:0000256" key="4">
    <source>
        <dbReference type="ARBA" id="ARBA00022729"/>
    </source>
</evidence>
<dbReference type="InterPro" id="IPR053814">
    <property type="entry name" value="CATSPERD/E_C"/>
</dbReference>
<reference evidence="16" key="1">
    <citation type="journal article" date="2018" name="Nat. Microbiol.">
        <title>Leveraging single-cell genomics to expand the fungal tree of life.</title>
        <authorList>
            <person name="Ahrendt S.R."/>
            <person name="Quandt C.A."/>
            <person name="Ciobanu D."/>
            <person name="Clum A."/>
            <person name="Salamov A."/>
            <person name="Andreopoulos B."/>
            <person name="Cheng J.F."/>
            <person name="Woyke T."/>
            <person name="Pelin A."/>
            <person name="Henrissat B."/>
            <person name="Reynolds N.K."/>
            <person name="Benny G.L."/>
            <person name="Smith M.E."/>
            <person name="James T.Y."/>
            <person name="Grigoriev I.V."/>
        </authorList>
    </citation>
    <scope>NUCLEOTIDE SEQUENCE [LARGE SCALE GENOMIC DNA]</scope>
    <source>
        <strain evidence="16">CSF55</strain>
    </source>
</reference>
<feature type="transmembrane region" description="Helical" evidence="13">
    <location>
        <begin position="164"/>
        <end position="184"/>
    </location>
</feature>
<evidence type="ECO:0000256" key="10">
    <source>
        <dbReference type="ARBA" id="ARBA00023180"/>
    </source>
</evidence>
<dbReference type="Pfam" id="PF22850">
    <property type="entry name" value="CATSPERD-E_C"/>
    <property type="match status" value="1"/>
</dbReference>
<keyword evidence="6 13" id="KW-1133">Transmembrane helix</keyword>
<evidence type="ECO:0000256" key="13">
    <source>
        <dbReference type="SAM" id="Phobius"/>
    </source>
</evidence>
<dbReference type="AlphaFoldDB" id="A0A4P9YEA5"/>
<protein>
    <recommendedName>
        <fullName evidence="14">CATSPERD/E C-terminal domain-containing protein</fullName>
    </recommendedName>
</protein>
<dbReference type="EMBL" id="ML005813">
    <property type="protein sequence ID" value="RKP17495.1"/>
    <property type="molecule type" value="Genomic_DNA"/>
</dbReference>
<evidence type="ECO:0000256" key="3">
    <source>
        <dbReference type="ARBA" id="ARBA00022692"/>
    </source>
</evidence>
<organism evidence="15 16">
    <name type="scientific">Rozella allomycis (strain CSF55)</name>
    <dbReference type="NCBI Taxonomy" id="988480"/>
    <lineage>
        <taxon>Eukaryota</taxon>
        <taxon>Fungi</taxon>
        <taxon>Fungi incertae sedis</taxon>
        <taxon>Cryptomycota</taxon>
        <taxon>Cryptomycota incertae sedis</taxon>
        <taxon>Rozella</taxon>
    </lineage>
</organism>
<evidence type="ECO:0000256" key="2">
    <source>
        <dbReference type="ARBA" id="ARBA00022475"/>
    </source>
</evidence>
<gene>
    <name evidence="15" type="ORF">ROZALSC1DRAFT_24147</name>
</gene>
<dbReference type="InterPro" id="IPR028751">
    <property type="entry name" value="CATSPERD/E"/>
</dbReference>
<keyword evidence="4" id="KW-0732">Signal</keyword>
<keyword evidence="9" id="KW-1015">Disulfide bond</keyword>